<dbReference type="EMBL" id="LR824010">
    <property type="protein sequence ID" value="CAH0625620.1"/>
    <property type="molecule type" value="Genomic_DNA"/>
</dbReference>
<dbReference type="Proteomes" id="UP001154114">
    <property type="component" value="Chromosome 7"/>
</dbReference>
<reference evidence="2" key="1">
    <citation type="submission" date="2021-12" db="EMBL/GenBank/DDBJ databases">
        <authorList>
            <person name="King R."/>
        </authorList>
    </citation>
    <scope>NUCLEOTIDE SEQUENCE</scope>
</reference>
<name>A0A9P0C0Q3_CHRIL</name>
<keyword evidence="1" id="KW-1133">Transmembrane helix</keyword>
<evidence type="ECO:0000256" key="1">
    <source>
        <dbReference type="SAM" id="Phobius"/>
    </source>
</evidence>
<keyword evidence="1" id="KW-0812">Transmembrane</keyword>
<proteinExistence type="predicted"/>
<evidence type="ECO:0000313" key="2">
    <source>
        <dbReference type="EMBL" id="CAH0625620.1"/>
    </source>
</evidence>
<protein>
    <submittedName>
        <fullName evidence="2">Uncharacterized protein</fullName>
    </submittedName>
</protein>
<keyword evidence="3" id="KW-1185">Reference proteome</keyword>
<sequence>MKLVLIKYSNITNSTKLGRVSCFLLTIYIIILFTIKVHKSAVTTVGTNVFASIRPTRKLDPVWTLTRTKSKSIYLYDFLFPFDYPLAQNRDVDSFYSLWNLRGNLFGLVVFIRSLNSGNTASVKYVCRRNC</sequence>
<organism evidence="2 3">
    <name type="scientific">Chrysodeixis includens</name>
    <name type="common">Soybean looper</name>
    <name type="synonym">Pseudoplusia includens</name>
    <dbReference type="NCBI Taxonomy" id="689277"/>
    <lineage>
        <taxon>Eukaryota</taxon>
        <taxon>Metazoa</taxon>
        <taxon>Ecdysozoa</taxon>
        <taxon>Arthropoda</taxon>
        <taxon>Hexapoda</taxon>
        <taxon>Insecta</taxon>
        <taxon>Pterygota</taxon>
        <taxon>Neoptera</taxon>
        <taxon>Endopterygota</taxon>
        <taxon>Lepidoptera</taxon>
        <taxon>Glossata</taxon>
        <taxon>Ditrysia</taxon>
        <taxon>Noctuoidea</taxon>
        <taxon>Noctuidae</taxon>
        <taxon>Plusiinae</taxon>
        <taxon>Chrysodeixis</taxon>
    </lineage>
</organism>
<accession>A0A9P0C0Q3</accession>
<gene>
    <name evidence="2" type="ORF">CINC_LOCUS12178</name>
</gene>
<feature type="transmembrane region" description="Helical" evidence="1">
    <location>
        <begin position="17"/>
        <end position="35"/>
    </location>
</feature>
<dbReference type="AlphaFoldDB" id="A0A9P0C0Q3"/>
<evidence type="ECO:0000313" key="3">
    <source>
        <dbReference type="Proteomes" id="UP001154114"/>
    </source>
</evidence>
<keyword evidence="1" id="KW-0472">Membrane</keyword>